<geneLocation type="plasmid" evidence="3 4">
    <name>unnamed1</name>
</geneLocation>
<accession>A0ABN5CZU5</accession>
<evidence type="ECO:0000259" key="2">
    <source>
        <dbReference type="SMART" id="SM00528"/>
    </source>
</evidence>
<dbReference type="Pfam" id="PF00816">
    <property type="entry name" value="Histone_HNS"/>
    <property type="match status" value="1"/>
</dbReference>
<organism evidence="3 4">
    <name type="scientific">Burkholderia cepacia</name>
    <name type="common">Pseudomonas cepacia</name>
    <dbReference type="NCBI Taxonomy" id="292"/>
    <lineage>
        <taxon>Bacteria</taxon>
        <taxon>Pseudomonadati</taxon>
        <taxon>Pseudomonadota</taxon>
        <taxon>Betaproteobacteria</taxon>
        <taxon>Burkholderiales</taxon>
        <taxon>Burkholderiaceae</taxon>
        <taxon>Burkholderia</taxon>
        <taxon>Burkholderia cepacia complex</taxon>
    </lineage>
</organism>
<sequence length="99" mass="11336">MSTFQELLARRAALETEIQTAKAGERSNALKEVKRLVDEFDFSTREIFGTSKIRKRQTVQPRYRDPATGATWSGRGRPPKWIDGKDRSQYRIEAPATHA</sequence>
<keyword evidence="3" id="KW-0614">Plasmid</keyword>
<dbReference type="InterPro" id="IPR027444">
    <property type="entry name" value="H-NS_C_dom"/>
</dbReference>
<evidence type="ECO:0000256" key="1">
    <source>
        <dbReference type="SAM" id="MobiDB-lite"/>
    </source>
</evidence>
<protein>
    <submittedName>
        <fullName evidence="3">Histone</fullName>
    </submittedName>
</protein>
<keyword evidence="4" id="KW-1185">Reference proteome</keyword>
<dbReference type="SUPFAM" id="SSF81273">
    <property type="entry name" value="H-NS histone-like proteins"/>
    <property type="match status" value="1"/>
</dbReference>
<dbReference type="Gene3D" id="4.10.430.30">
    <property type="match status" value="1"/>
</dbReference>
<feature type="region of interest" description="Disordered" evidence="1">
    <location>
        <begin position="58"/>
        <end position="99"/>
    </location>
</feature>
<reference evidence="4" key="1">
    <citation type="submission" date="2017-09" db="EMBL/GenBank/DDBJ databases">
        <title>FDA dAtabase for Regulatory Grade micrObial Sequences (FDA-ARGOS): Supporting development and validation of Infectious Disease Dx tests.</title>
        <authorList>
            <person name="Minogue T."/>
            <person name="Wolcott M."/>
            <person name="Wasieloski L."/>
            <person name="Aguilar W."/>
            <person name="Moore D."/>
            <person name="Tallon L.J."/>
            <person name="Sadzewicz L."/>
            <person name="Ott S."/>
            <person name="Zhao X."/>
            <person name="Nagaraj S."/>
            <person name="Vavikolanu K."/>
            <person name="Aluvathingal J."/>
            <person name="Nadendla S."/>
            <person name="Sichtig H."/>
        </authorList>
    </citation>
    <scope>NUCLEOTIDE SEQUENCE [LARGE SCALE GENOMIC DNA]</scope>
    <source>
        <strain evidence="4">FDAARGOS_388</strain>
        <plasmid evidence="4">unnamed1</plasmid>
    </source>
</reference>
<feature type="domain" description="DNA-binding protein H-NS-like C-terminal" evidence="2">
    <location>
        <begin position="53"/>
        <end position="92"/>
    </location>
</feature>
<dbReference type="SMART" id="SM00528">
    <property type="entry name" value="HNS"/>
    <property type="match status" value="1"/>
</dbReference>
<dbReference type="RefSeq" id="WP_027792002.1">
    <property type="nucleotide sequence ID" value="NZ_BCNU01000058.1"/>
</dbReference>
<gene>
    <name evidence="3" type="ORF">CO711_18790</name>
</gene>
<evidence type="ECO:0000313" key="3">
    <source>
        <dbReference type="EMBL" id="ATF79630.1"/>
    </source>
</evidence>
<proteinExistence type="predicted"/>
<feature type="compositionally biased region" description="Basic and acidic residues" evidence="1">
    <location>
        <begin position="80"/>
        <end position="90"/>
    </location>
</feature>
<dbReference type="EMBL" id="CP023519">
    <property type="protein sequence ID" value="ATF79630.1"/>
    <property type="molecule type" value="Genomic_DNA"/>
</dbReference>
<dbReference type="Proteomes" id="UP000218103">
    <property type="component" value="Plasmid unnamed1"/>
</dbReference>
<evidence type="ECO:0000313" key="4">
    <source>
        <dbReference type="Proteomes" id="UP000218103"/>
    </source>
</evidence>
<name>A0ABN5CZU5_BURCE</name>